<dbReference type="OrthoDB" id="6284505at2759"/>
<dbReference type="PANTHER" id="PTHR31434:SF2">
    <property type="entry name" value="S PHASE CYCLIN A-ASSOCIATED PROTEIN IN THE ENDOPLASMIC RETICULUM"/>
    <property type="match status" value="1"/>
</dbReference>
<protein>
    <submittedName>
        <fullName evidence="1">Uncharacterized protein</fullName>
    </submittedName>
</protein>
<comment type="caution">
    <text evidence="1">The sequence shown here is derived from an EMBL/GenBank/DDBJ whole genome shotgun (WGS) entry which is preliminary data.</text>
</comment>
<gene>
    <name evidence="1" type="ORF">P879_10348</name>
</gene>
<name>A0A8T0DBT9_9TREM</name>
<accession>A0A8T0DBT9</accession>
<evidence type="ECO:0000313" key="2">
    <source>
        <dbReference type="Proteomes" id="UP000699462"/>
    </source>
</evidence>
<dbReference type="Proteomes" id="UP000699462">
    <property type="component" value="Unassembled WGS sequence"/>
</dbReference>
<sequence>MRLTEAVLHEAILCVGHLCVLNPDNQTSLQSGPPPTLLQRLVALPFDYFSQRPLTDLLYPTLIACCYQNSNNLAVLEAELNPSLLANYIEERILERTMEAFPDNDEKVAPSNDKLVTDARFRFEYRFPVKEWASGKDYFTR</sequence>
<evidence type="ECO:0000313" key="1">
    <source>
        <dbReference type="EMBL" id="KAF8565293.1"/>
    </source>
</evidence>
<dbReference type="EMBL" id="JTDF01007003">
    <property type="protein sequence ID" value="KAF8565293.1"/>
    <property type="molecule type" value="Genomic_DNA"/>
</dbReference>
<keyword evidence="2" id="KW-1185">Reference proteome</keyword>
<proteinExistence type="predicted"/>
<dbReference type="AlphaFoldDB" id="A0A8T0DBT9"/>
<organism evidence="1 2">
    <name type="scientific">Paragonimus westermani</name>
    <dbReference type="NCBI Taxonomy" id="34504"/>
    <lineage>
        <taxon>Eukaryota</taxon>
        <taxon>Metazoa</taxon>
        <taxon>Spiralia</taxon>
        <taxon>Lophotrochozoa</taxon>
        <taxon>Platyhelminthes</taxon>
        <taxon>Trematoda</taxon>
        <taxon>Digenea</taxon>
        <taxon>Plagiorchiida</taxon>
        <taxon>Troglotremata</taxon>
        <taxon>Troglotrematidae</taxon>
        <taxon>Paragonimus</taxon>
    </lineage>
</organism>
<dbReference type="PANTHER" id="PTHR31434">
    <property type="entry name" value="S PHASE CYCLIN A-ASSOCIATED PROTEIN IN THE ENDOPLASMIC RETICULUM"/>
    <property type="match status" value="1"/>
</dbReference>
<reference evidence="1 2" key="1">
    <citation type="submission" date="2019-07" db="EMBL/GenBank/DDBJ databases">
        <title>Annotation for the trematode Paragonimus westermani.</title>
        <authorList>
            <person name="Choi Y.-J."/>
        </authorList>
    </citation>
    <scope>NUCLEOTIDE SEQUENCE [LARGE SCALE GENOMIC DNA]</scope>
    <source>
        <strain evidence="1">180907_Pwestermani</strain>
    </source>
</reference>